<dbReference type="AlphaFoldDB" id="A0A1Y1HHH0"/>
<sequence length="265" mass="28160">MAMTSTSLARTTMVAGIAERSVGTTAVTSSSFLGRSVCVPRAILPARRFKTQSIRADTRSPAESAKQGLKEGVQDAKKLGKEGGSEAKARVDEARKDFGSSVENTTSEMQRAGKDIAGNLKKEAKDVTDPAGDLLKKTRDEGREANSEVAEKYEDPKKFNLGAEIEGSAGQALVDNTEKAKRTASKAGNAVSESAQSQGKEFVDNVSKGFSEAGDRLKGAVKDTVQDTKEFFDADGAKQRVKEGQDLVGKNVDSAKKHAQEGLDK</sequence>
<feature type="compositionally biased region" description="Basic and acidic residues" evidence="1">
    <location>
        <begin position="230"/>
        <end position="245"/>
    </location>
</feature>
<feature type="region of interest" description="Disordered" evidence="1">
    <location>
        <begin position="230"/>
        <end position="265"/>
    </location>
</feature>
<dbReference type="EMBL" id="DF236954">
    <property type="protein sequence ID" value="GAQ77914.1"/>
    <property type="molecule type" value="Genomic_DNA"/>
</dbReference>
<proteinExistence type="predicted"/>
<feature type="compositionally biased region" description="Basic and acidic residues" evidence="1">
    <location>
        <begin position="253"/>
        <end position="265"/>
    </location>
</feature>
<keyword evidence="3" id="KW-1185">Reference proteome</keyword>
<organism evidence="2 3">
    <name type="scientific">Klebsormidium nitens</name>
    <name type="common">Green alga</name>
    <name type="synonym">Ulothrix nitens</name>
    <dbReference type="NCBI Taxonomy" id="105231"/>
    <lineage>
        <taxon>Eukaryota</taxon>
        <taxon>Viridiplantae</taxon>
        <taxon>Streptophyta</taxon>
        <taxon>Klebsormidiophyceae</taxon>
        <taxon>Klebsormidiales</taxon>
        <taxon>Klebsormidiaceae</taxon>
        <taxon>Klebsormidium</taxon>
    </lineage>
</organism>
<feature type="compositionally biased region" description="Basic and acidic residues" evidence="1">
    <location>
        <begin position="120"/>
        <end position="155"/>
    </location>
</feature>
<feature type="region of interest" description="Disordered" evidence="1">
    <location>
        <begin position="53"/>
        <end position="155"/>
    </location>
</feature>
<evidence type="ECO:0000313" key="3">
    <source>
        <dbReference type="Proteomes" id="UP000054558"/>
    </source>
</evidence>
<evidence type="ECO:0000256" key="1">
    <source>
        <dbReference type="SAM" id="MobiDB-lite"/>
    </source>
</evidence>
<gene>
    <name evidence="2" type="ORF">KFL_000050500</name>
</gene>
<feature type="compositionally biased region" description="Basic and acidic residues" evidence="1">
    <location>
        <begin position="68"/>
        <end position="98"/>
    </location>
</feature>
<protein>
    <submittedName>
        <fullName evidence="2">Uncharacterized protein</fullName>
    </submittedName>
</protein>
<dbReference type="Proteomes" id="UP000054558">
    <property type="component" value="Unassembled WGS sequence"/>
</dbReference>
<evidence type="ECO:0000313" key="2">
    <source>
        <dbReference type="EMBL" id="GAQ77914.1"/>
    </source>
</evidence>
<name>A0A1Y1HHH0_KLENI</name>
<accession>A0A1Y1HHH0</accession>
<reference evidence="2 3" key="1">
    <citation type="journal article" date="2014" name="Nat. Commun.">
        <title>Klebsormidium flaccidum genome reveals primary factors for plant terrestrial adaptation.</title>
        <authorList>
            <person name="Hori K."/>
            <person name="Maruyama F."/>
            <person name="Fujisawa T."/>
            <person name="Togashi T."/>
            <person name="Yamamoto N."/>
            <person name="Seo M."/>
            <person name="Sato S."/>
            <person name="Yamada T."/>
            <person name="Mori H."/>
            <person name="Tajima N."/>
            <person name="Moriyama T."/>
            <person name="Ikeuchi M."/>
            <person name="Watanabe M."/>
            <person name="Wada H."/>
            <person name="Kobayashi K."/>
            <person name="Saito M."/>
            <person name="Masuda T."/>
            <person name="Sasaki-Sekimoto Y."/>
            <person name="Mashiguchi K."/>
            <person name="Awai K."/>
            <person name="Shimojima M."/>
            <person name="Masuda S."/>
            <person name="Iwai M."/>
            <person name="Nobusawa T."/>
            <person name="Narise T."/>
            <person name="Kondo S."/>
            <person name="Saito H."/>
            <person name="Sato R."/>
            <person name="Murakawa M."/>
            <person name="Ihara Y."/>
            <person name="Oshima-Yamada Y."/>
            <person name="Ohtaka K."/>
            <person name="Satoh M."/>
            <person name="Sonobe K."/>
            <person name="Ishii M."/>
            <person name="Ohtani R."/>
            <person name="Kanamori-Sato M."/>
            <person name="Honoki R."/>
            <person name="Miyazaki D."/>
            <person name="Mochizuki H."/>
            <person name="Umetsu J."/>
            <person name="Higashi K."/>
            <person name="Shibata D."/>
            <person name="Kamiya Y."/>
            <person name="Sato N."/>
            <person name="Nakamura Y."/>
            <person name="Tabata S."/>
            <person name="Ida S."/>
            <person name="Kurokawa K."/>
            <person name="Ohta H."/>
        </authorList>
    </citation>
    <scope>NUCLEOTIDE SEQUENCE [LARGE SCALE GENOMIC DNA]</scope>
    <source>
        <strain evidence="2 3">NIES-2285</strain>
    </source>
</reference>
<feature type="region of interest" description="Disordered" evidence="1">
    <location>
        <begin position="168"/>
        <end position="207"/>
    </location>
</feature>